<protein>
    <recommendedName>
        <fullName evidence="7">TonB dependent receptor</fullName>
    </recommendedName>
</protein>
<evidence type="ECO:0000313" key="6">
    <source>
        <dbReference type="Proteomes" id="UP000249819"/>
    </source>
</evidence>
<evidence type="ECO:0000256" key="2">
    <source>
        <dbReference type="ARBA" id="ARBA00023136"/>
    </source>
</evidence>
<feature type="signal peptide" evidence="4">
    <location>
        <begin position="1"/>
        <end position="29"/>
    </location>
</feature>
<dbReference type="Proteomes" id="UP000249819">
    <property type="component" value="Unassembled WGS sequence"/>
</dbReference>
<reference evidence="5 6" key="1">
    <citation type="submission" date="2018-06" db="EMBL/GenBank/DDBJ databases">
        <title>Genomic Encyclopedia of Archaeal and Bacterial Type Strains, Phase II (KMG-II): from individual species to whole genera.</title>
        <authorList>
            <person name="Goeker M."/>
        </authorList>
    </citation>
    <scope>NUCLEOTIDE SEQUENCE [LARGE SCALE GENOMIC DNA]</scope>
    <source>
        <strain evidence="5 6">DSM 29821</strain>
    </source>
</reference>
<keyword evidence="4" id="KW-0732">Signal</keyword>
<dbReference type="Gene3D" id="2.40.170.20">
    <property type="entry name" value="TonB-dependent receptor, beta-barrel domain"/>
    <property type="match status" value="1"/>
</dbReference>
<name>A0A327WBP1_9BACT</name>
<organism evidence="5 6">
    <name type="scientific">Chitinophaga dinghuensis</name>
    <dbReference type="NCBI Taxonomy" id="1539050"/>
    <lineage>
        <taxon>Bacteria</taxon>
        <taxon>Pseudomonadati</taxon>
        <taxon>Bacteroidota</taxon>
        <taxon>Chitinophagia</taxon>
        <taxon>Chitinophagales</taxon>
        <taxon>Chitinophagaceae</taxon>
        <taxon>Chitinophaga</taxon>
    </lineage>
</organism>
<comment type="subcellular location">
    <subcellularLocation>
        <location evidence="1">Cell outer membrane</location>
    </subcellularLocation>
</comment>
<gene>
    <name evidence="5" type="ORF">CLV59_103506</name>
</gene>
<keyword evidence="3" id="KW-0998">Cell outer membrane</keyword>
<dbReference type="OrthoDB" id="1264254at2"/>
<dbReference type="RefSeq" id="WP_111592179.1">
    <property type="nucleotide sequence ID" value="NZ_QLMA01000003.1"/>
</dbReference>
<proteinExistence type="predicted"/>
<sequence length="554" mass="62633">MNIQNIYHKGFFLLAAMGLSAAAVQQATAQAKDSLKQETIDIISTYQPRLRDAAKLNLTASLPGVDTARPSLKYEVPSLNLSFGYQAAPLKPLALGKDSLDLLQNNFVKLGYGNLSTPYVQAGFGSGRHENYNYGLFVNYTSSKGKIENQDYSTLNTLAAGTYLINKFQLNGSLAYDRNTVHYYGYDHNSGPVEKSSIAQHFNQITATASGKNLPGNDWAFSFQPKVKFIYFSDNYKRNESAFQLNVPIRKQIFENIYLQAEGVFDLSTYREDNLKAINNSIVAVHPAVDVVYPGFVLHAGVNPTWSNTPGVSKFYLLPDIVNETHLIRKKLILSSGWISYIEKNNYRTLTNRNPFFLGSLDGMQNTRVEEKYTGIKGTLGSHFNYNTKFASVTWYNLPLFVNDTLNASRFITLNEAEMRAFQLHAEVGYIQEEKLQVRVAFDWFNYNKQESQIKPWALPAFQGNLSASYLLMKKLHLNAELYALSGAYYMNPNKVDFGKTKGAWDMNLGASFDITKNFGLWLNANNIFNTQYQRYYLYPSYGFNIVGGLLFKF</sequence>
<accession>A0A327WBP1</accession>
<evidence type="ECO:0000256" key="4">
    <source>
        <dbReference type="SAM" id="SignalP"/>
    </source>
</evidence>
<evidence type="ECO:0000313" key="5">
    <source>
        <dbReference type="EMBL" id="RAJ83538.1"/>
    </source>
</evidence>
<comment type="caution">
    <text evidence="5">The sequence shown here is derived from an EMBL/GenBank/DDBJ whole genome shotgun (WGS) entry which is preliminary data.</text>
</comment>
<dbReference type="AlphaFoldDB" id="A0A327WBP1"/>
<evidence type="ECO:0000256" key="1">
    <source>
        <dbReference type="ARBA" id="ARBA00004442"/>
    </source>
</evidence>
<dbReference type="EMBL" id="QLMA01000003">
    <property type="protein sequence ID" value="RAJ83538.1"/>
    <property type="molecule type" value="Genomic_DNA"/>
</dbReference>
<keyword evidence="6" id="KW-1185">Reference proteome</keyword>
<evidence type="ECO:0008006" key="7">
    <source>
        <dbReference type="Google" id="ProtNLM"/>
    </source>
</evidence>
<feature type="chain" id="PRO_5016444696" description="TonB dependent receptor" evidence="4">
    <location>
        <begin position="30"/>
        <end position="554"/>
    </location>
</feature>
<evidence type="ECO:0000256" key="3">
    <source>
        <dbReference type="ARBA" id="ARBA00023237"/>
    </source>
</evidence>
<dbReference type="GO" id="GO:0009279">
    <property type="term" value="C:cell outer membrane"/>
    <property type="evidence" value="ECO:0007669"/>
    <property type="project" value="UniProtKB-SubCell"/>
</dbReference>
<dbReference type="SUPFAM" id="SSF56935">
    <property type="entry name" value="Porins"/>
    <property type="match status" value="1"/>
</dbReference>
<keyword evidence="2" id="KW-0472">Membrane</keyword>
<dbReference type="InterPro" id="IPR036942">
    <property type="entry name" value="Beta-barrel_TonB_sf"/>
</dbReference>